<dbReference type="AlphaFoldDB" id="A0AAE3SH25"/>
<evidence type="ECO:0000313" key="3">
    <source>
        <dbReference type="Proteomes" id="UP001209229"/>
    </source>
</evidence>
<evidence type="ECO:0000313" key="2">
    <source>
        <dbReference type="EMBL" id="MCW3789120.1"/>
    </source>
</evidence>
<dbReference type="Pfam" id="PF11832">
    <property type="entry name" value="DUF3352"/>
    <property type="match status" value="1"/>
</dbReference>
<dbReference type="InterPro" id="IPR021787">
    <property type="entry name" value="DUF3352"/>
</dbReference>
<gene>
    <name evidence="2" type="ORF">OM075_21820</name>
</gene>
<dbReference type="RefSeq" id="WP_301192676.1">
    <property type="nucleotide sequence ID" value="NZ_JAPDPJ010000083.1"/>
</dbReference>
<proteinExistence type="predicted"/>
<name>A0AAE3SH25_9BACT</name>
<dbReference type="Proteomes" id="UP001209229">
    <property type="component" value="Unassembled WGS sequence"/>
</dbReference>
<dbReference type="Gene3D" id="3.90.930.1">
    <property type="match status" value="1"/>
</dbReference>
<keyword evidence="1" id="KW-1133">Transmembrane helix</keyword>
<dbReference type="EMBL" id="JAPDPJ010000083">
    <property type="protein sequence ID" value="MCW3789120.1"/>
    <property type="molecule type" value="Genomic_DNA"/>
</dbReference>
<organism evidence="2 3">
    <name type="scientific">Plebeiibacterium sediminum</name>
    <dbReference type="NCBI Taxonomy" id="2992112"/>
    <lineage>
        <taxon>Bacteria</taxon>
        <taxon>Pseudomonadati</taxon>
        <taxon>Bacteroidota</taxon>
        <taxon>Bacteroidia</taxon>
        <taxon>Marinilabiliales</taxon>
        <taxon>Marinilabiliaceae</taxon>
        <taxon>Plebeiibacterium</taxon>
    </lineage>
</organism>
<keyword evidence="1" id="KW-0472">Membrane</keyword>
<keyword evidence="3" id="KW-1185">Reference proteome</keyword>
<keyword evidence="1" id="KW-0812">Transmembrane</keyword>
<feature type="transmembrane region" description="Helical" evidence="1">
    <location>
        <begin position="7"/>
        <end position="28"/>
    </location>
</feature>
<accession>A0AAE3SH25</accession>
<dbReference type="SUPFAM" id="SSF82185">
    <property type="entry name" value="Histone H3 K4-specific methyltransferase SET7/9 N-terminal domain"/>
    <property type="match status" value="1"/>
</dbReference>
<comment type="caution">
    <text evidence="2">The sequence shown here is derived from an EMBL/GenBank/DDBJ whole genome shotgun (WGS) entry which is preliminary data.</text>
</comment>
<evidence type="ECO:0000256" key="1">
    <source>
        <dbReference type="SAM" id="Phobius"/>
    </source>
</evidence>
<reference evidence="2" key="1">
    <citation type="submission" date="2022-10" db="EMBL/GenBank/DDBJ databases">
        <authorList>
            <person name="Yu W.X."/>
        </authorList>
    </citation>
    <scope>NUCLEOTIDE SEQUENCE</scope>
    <source>
        <strain evidence="2">AAT</strain>
    </source>
</reference>
<protein>
    <submittedName>
        <fullName evidence="2">DUF3352 domain-containing protein</fullName>
    </submittedName>
</protein>
<sequence length="724" mass="84291">MKLFLKFIGYFILGFIIIIIGVILYFQLGTKDNNRPITMVPSDALVTLETDNLSETVMDITETNYWKSIIESNVLKDFKEALISYEESIEKNKWLKPILKKQSVTFSLHALHQNKLDYLVITDIKKYGRLDIIPKLSSILKIPTRENTIDSTKVFSIYLKDYDLNLHLATVQNLLLCSSSYQLLEKTLKKEETLSSHELEKRKEVNQTYASDLFNIYTNNNLIQKYFAQYSSSFFKGLAFSALGADFSESSFSLEGYSSIYDTIASPFLSIKNTTAEKRNTEAVIPSNISWYLNFNVTDFTGFYNHFLNQYAKINPIGFQTYSVGIRLTESYMGIDIEKNILSWLSGEIAIAQFKPLPNAHKDDFLVVVAANDMDDAKTNLDDISKKIKNRTSFKYKQIHYKNYEINYLNIKGFFKLFMGGFLLDRSKPYYTIINYYILFSNSSDILEQCIDNYLIGNTLERNKDFQVFMENFKSESQITSFVNMPRLYDRLYYFGTSQERKNIDDYRKIIQNMGWVGFQLYPENELLKTKIHTLSTESPDENYQIDLNLHSAEDLFIDEFEHLDFKIDLGEEYNNFDGDLAYYLTHPERVQDSVLVHEGNLDEGVLEGMWRSFYTSGNIKSAVNYDDGEVNGTAVFYYDNPNHIIRAEVDFEENLINGVYKEFYTNGNIKASIEFNDGERNGDVFYYYRNTQIKTEGQFKKGKQTGKWKYYSKSGELINKENW</sequence>